<dbReference type="Proteomes" id="UP000054350">
    <property type="component" value="Unassembled WGS sequence"/>
</dbReference>
<sequence>MLAIQRLARNVITTTTACRTAGRMRAALTAAAAAVAAVPLSDSDRTSTTITVTTGDGTEGQLTLEHIKDLSEAVKILMSSPSSSTSSTPVSAERRALERLMESRAADLMQYNMDESAK</sequence>
<dbReference type="EMBL" id="GG745350">
    <property type="protein sequence ID" value="KNE66547.1"/>
    <property type="molecule type" value="Genomic_DNA"/>
</dbReference>
<evidence type="ECO:0000313" key="1">
    <source>
        <dbReference type="EMBL" id="KNE66547.1"/>
    </source>
</evidence>
<accession>A0A0L0SVL0</accession>
<reference evidence="2" key="2">
    <citation type="submission" date="2009-11" db="EMBL/GenBank/DDBJ databases">
        <title>The Genome Sequence of Allomyces macrogynus strain ATCC 38327.</title>
        <authorList>
            <consortium name="The Broad Institute Genome Sequencing Platform"/>
            <person name="Russ C."/>
            <person name="Cuomo C."/>
            <person name="Shea T."/>
            <person name="Young S.K."/>
            <person name="Zeng Q."/>
            <person name="Koehrsen M."/>
            <person name="Haas B."/>
            <person name="Borodovsky M."/>
            <person name="Guigo R."/>
            <person name="Alvarado L."/>
            <person name="Berlin A."/>
            <person name="Borenstein D."/>
            <person name="Chen Z."/>
            <person name="Engels R."/>
            <person name="Freedman E."/>
            <person name="Gellesch M."/>
            <person name="Goldberg J."/>
            <person name="Griggs A."/>
            <person name="Gujja S."/>
            <person name="Heiman D."/>
            <person name="Hepburn T."/>
            <person name="Howarth C."/>
            <person name="Jen D."/>
            <person name="Larson L."/>
            <person name="Lewis B."/>
            <person name="Mehta T."/>
            <person name="Park D."/>
            <person name="Pearson M."/>
            <person name="Roberts A."/>
            <person name="Saif S."/>
            <person name="Shenoy N."/>
            <person name="Sisk P."/>
            <person name="Stolte C."/>
            <person name="Sykes S."/>
            <person name="Walk T."/>
            <person name="White J."/>
            <person name="Yandava C."/>
            <person name="Burger G."/>
            <person name="Gray M.W."/>
            <person name="Holland P.W.H."/>
            <person name="King N."/>
            <person name="Lang F.B.F."/>
            <person name="Roger A.J."/>
            <person name="Ruiz-Trillo I."/>
            <person name="Lander E."/>
            <person name="Nusbaum C."/>
        </authorList>
    </citation>
    <scope>NUCLEOTIDE SEQUENCE [LARGE SCALE GENOMIC DNA]</scope>
    <source>
        <strain evidence="2">ATCC 38327</strain>
    </source>
</reference>
<keyword evidence="2" id="KW-1185">Reference proteome</keyword>
<dbReference type="AlphaFoldDB" id="A0A0L0SVL0"/>
<proteinExistence type="predicted"/>
<evidence type="ECO:0000313" key="2">
    <source>
        <dbReference type="Proteomes" id="UP000054350"/>
    </source>
</evidence>
<organism evidence="1 2">
    <name type="scientific">Allomyces macrogynus (strain ATCC 38327)</name>
    <name type="common">Allomyces javanicus var. macrogynus</name>
    <dbReference type="NCBI Taxonomy" id="578462"/>
    <lineage>
        <taxon>Eukaryota</taxon>
        <taxon>Fungi</taxon>
        <taxon>Fungi incertae sedis</taxon>
        <taxon>Blastocladiomycota</taxon>
        <taxon>Blastocladiomycetes</taxon>
        <taxon>Blastocladiales</taxon>
        <taxon>Blastocladiaceae</taxon>
        <taxon>Allomyces</taxon>
    </lineage>
</organism>
<protein>
    <submittedName>
        <fullName evidence="1">Uncharacterized protein</fullName>
    </submittedName>
</protein>
<dbReference type="VEuPathDB" id="FungiDB:AMAG_11677"/>
<gene>
    <name evidence="1" type="ORF">AMAG_11677</name>
</gene>
<name>A0A0L0SVL0_ALLM3</name>
<reference evidence="1 2" key="1">
    <citation type="submission" date="2009-11" db="EMBL/GenBank/DDBJ databases">
        <title>Annotation of Allomyces macrogynus ATCC 38327.</title>
        <authorList>
            <consortium name="The Broad Institute Genome Sequencing Platform"/>
            <person name="Russ C."/>
            <person name="Cuomo C."/>
            <person name="Burger G."/>
            <person name="Gray M.W."/>
            <person name="Holland P.W.H."/>
            <person name="King N."/>
            <person name="Lang F.B.F."/>
            <person name="Roger A.J."/>
            <person name="Ruiz-Trillo I."/>
            <person name="Young S.K."/>
            <person name="Zeng Q."/>
            <person name="Gargeya S."/>
            <person name="Fitzgerald M."/>
            <person name="Haas B."/>
            <person name="Abouelleil A."/>
            <person name="Alvarado L."/>
            <person name="Arachchi H.M."/>
            <person name="Berlin A."/>
            <person name="Chapman S.B."/>
            <person name="Gearin G."/>
            <person name="Goldberg J."/>
            <person name="Griggs A."/>
            <person name="Gujja S."/>
            <person name="Hansen M."/>
            <person name="Heiman D."/>
            <person name="Howarth C."/>
            <person name="Larimer J."/>
            <person name="Lui A."/>
            <person name="MacDonald P.J.P."/>
            <person name="McCowen C."/>
            <person name="Montmayeur A."/>
            <person name="Murphy C."/>
            <person name="Neiman D."/>
            <person name="Pearson M."/>
            <person name="Priest M."/>
            <person name="Roberts A."/>
            <person name="Saif S."/>
            <person name="Shea T."/>
            <person name="Sisk P."/>
            <person name="Stolte C."/>
            <person name="Sykes S."/>
            <person name="Wortman J."/>
            <person name="Nusbaum C."/>
            <person name="Birren B."/>
        </authorList>
    </citation>
    <scope>NUCLEOTIDE SEQUENCE [LARGE SCALE GENOMIC DNA]</scope>
    <source>
        <strain evidence="1 2">ATCC 38327</strain>
    </source>
</reference>